<dbReference type="GeneID" id="26736045"/>
<accession>A0A0U3EB84</accession>
<dbReference type="Gene3D" id="3.40.50.720">
    <property type="entry name" value="NAD(P)-binding Rossmann-like Domain"/>
    <property type="match status" value="1"/>
</dbReference>
<dbReference type="OrthoDB" id="4907at2157"/>
<dbReference type="RefSeq" id="WP_058739152.1">
    <property type="nucleotide sequence ID" value="NZ_CP011266.1"/>
</dbReference>
<dbReference type="PATRIC" id="fig|230361.4.peg.1110"/>
<organism evidence="3 4">
    <name type="scientific">Methanobrevibacter millerae</name>
    <dbReference type="NCBI Taxonomy" id="230361"/>
    <lineage>
        <taxon>Archaea</taxon>
        <taxon>Methanobacteriati</taxon>
        <taxon>Methanobacteriota</taxon>
        <taxon>Methanomada group</taxon>
        <taxon>Methanobacteria</taxon>
        <taxon>Methanobacteriales</taxon>
        <taxon>Methanobacteriaceae</taxon>
        <taxon>Methanobrevibacter</taxon>
    </lineage>
</organism>
<dbReference type="PANTHER" id="PTHR43318:SF2">
    <property type="entry name" value="UDP-N-ACETYLGLUCOSAMINE 4,6-DEHYDRATASE (INVERTING)"/>
    <property type="match status" value="1"/>
</dbReference>
<protein>
    <submittedName>
        <fullName evidence="3">UDP-N-acetylglucosamine 4,6-dehydratase PseB</fullName>
    </submittedName>
</protein>
<comment type="similarity">
    <text evidence="1">Belongs to the polysaccharide synthase family.</text>
</comment>
<dbReference type="Pfam" id="PF02719">
    <property type="entry name" value="Polysacc_synt_2"/>
    <property type="match status" value="1"/>
</dbReference>
<reference evidence="3 4" key="1">
    <citation type="submission" date="2015-04" db="EMBL/GenBank/DDBJ databases">
        <title>The complete genome sequence of the rumen methanogen Methanobrevibacter millerae SM9.</title>
        <authorList>
            <person name="Leahy S.C."/>
            <person name="Kelly W.J."/>
            <person name="Pacheco D.M."/>
            <person name="Li D."/>
            <person name="Altermann E."/>
            <person name="Attwood G.T."/>
        </authorList>
    </citation>
    <scope>NUCLEOTIDE SEQUENCE [LARGE SCALE GENOMIC DNA]</scope>
    <source>
        <strain evidence="3 4">SM9</strain>
    </source>
</reference>
<keyword evidence="4" id="KW-1185">Reference proteome</keyword>
<evidence type="ECO:0000259" key="2">
    <source>
        <dbReference type="Pfam" id="PF02719"/>
    </source>
</evidence>
<dbReference type="AlphaFoldDB" id="A0A0U3EB84"/>
<dbReference type="InterPro" id="IPR003869">
    <property type="entry name" value="Polysac_CapD-like"/>
</dbReference>
<dbReference type="PANTHER" id="PTHR43318">
    <property type="entry name" value="UDP-N-ACETYLGLUCOSAMINE 4,6-DEHYDRATASE"/>
    <property type="match status" value="1"/>
</dbReference>
<dbReference type="EMBL" id="CP011266">
    <property type="protein sequence ID" value="ALT68865.1"/>
    <property type="molecule type" value="Genomic_DNA"/>
</dbReference>
<dbReference type="KEGG" id="mmil:sm9_1077"/>
<proteinExistence type="inferred from homology"/>
<name>A0A0U3EB84_9EURY</name>
<sequence length="326" mass="36795">MYSDFYKNKKVLVTGGSGSIGKKIVKELIKYDVDVIRVLDNNETELFNLENDLNSSKIKVFVGDIKDSQRLKSLFKDIDIIFHAAAYKHVPLCEYNPLDAVKTNVLGTQNVIDMAILCDVKKVILISTDKAVHPANVMGATKFLAERLMMAASAYSDDGTKFSCVRFGNVLNSRGSVIPLFKKQLKQGGPITLTDEDMTRFIMNIYQASKLILQAGMLSQGGEIFILKMPAFKLSDLVDAMIEFYAPVYGYNPEEIDVKIIGKRPGEKLYEELMTSDEMLTAYDNGDLFIIRDELNKKHPDFIYNSNEIDHLTKDEILRILSEMEN</sequence>
<dbReference type="InterPro" id="IPR036291">
    <property type="entry name" value="NAD(P)-bd_dom_sf"/>
</dbReference>
<dbReference type="SUPFAM" id="SSF51735">
    <property type="entry name" value="NAD(P)-binding Rossmann-fold domains"/>
    <property type="match status" value="1"/>
</dbReference>
<dbReference type="InterPro" id="IPR051203">
    <property type="entry name" value="Polysaccharide_Synthase-Rel"/>
</dbReference>
<feature type="domain" description="Polysaccharide biosynthesis protein CapD-like" evidence="2">
    <location>
        <begin position="11"/>
        <end position="291"/>
    </location>
</feature>
<evidence type="ECO:0000313" key="4">
    <source>
        <dbReference type="Proteomes" id="UP000067738"/>
    </source>
</evidence>
<dbReference type="CDD" id="cd05237">
    <property type="entry name" value="UDP_invert_4-6DH_SDR_e"/>
    <property type="match status" value="1"/>
</dbReference>
<dbReference type="Proteomes" id="UP000067738">
    <property type="component" value="Chromosome"/>
</dbReference>
<evidence type="ECO:0000256" key="1">
    <source>
        <dbReference type="ARBA" id="ARBA00007430"/>
    </source>
</evidence>
<evidence type="ECO:0000313" key="3">
    <source>
        <dbReference type="EMBL" id="ALT68865.1"/>
    </source>
</evidence>
<gene>
    <name evidence="3" type="primary">pseB</name>
    <name evidence="3" type="ORF">sm9_1077</name>
</gene>